<organism evidence="3 4">
    <name type="scientific">Conoideocrella luteorostrata</name>
    <dbReference type="NCBI Taxonomy" id="1105319"/>
    <lineage>
        <taxon>Eukaryota</taxon>
        <taxon>Fungi</taxon>
        <taxon>Dikarya</taxon>
        <taxon>Ascomycota</taxon>
        <taxon>Pezizomycotina</taxon>
        <taxon>Sordariomycetes</taxon>
        <taxon>Hypocreomycetidae</taxon>
        <taxon>Hypocreales</taxon>
        <taxon>Clavicipitaceae</taxon>
        <taxon>Conoideocrella</taxon>
    </lineage>
</organism>
<proteinExistence type="predicted"/>
<dbReference type="Proteomes" id="UP001251528">
    <property type="component" value="Unassembled WGS sequence"/>
</dbReference>
<keyword evidence="2" id="KW-1133">Transmembrane helix</keyword>
<gene>
    <name evidence="3" type="ORF">QQS21_011544</name>
</gene>
<feature type="compositionally biased region" description="Basic residues" evidence="1">
    <location>
        <begin position="105"/>
        <end position="114"/>
    </location>
</feature>
<dbReference type="EMBL" id="JASWJB010000398">
    <property type="protein sequence ID" value="KAK2590774.1"/>
    <property type="molecule type" value="Genomic_DNA"/>
</dbReference>
<feature type="transmembrane region" description="Helical" evidence="2">
    <location>
        <begin position="46"/>
        <end position="69"/>
    </location>
</feature>
<keyword evidence="4" id="KW-1185">Reference proteome</keyword>
<accession>A0AAJ0FT95</accession>
<feature type="compositionally biased region" description="Basic and acidic residues" evidence="1">
    <location>
        <begin position="129"/>
        <end position="146"/>
    </location>
</feature>
<sequence length="146" mass="15835">MATTTNAFPLPTVYHADAGTNNNNGEDIGNGGDSSVSSINISTGGLVAIVVIVAVVAIIGACTATLFFIAKKREWTAREVFRHSVKKVVTAITPRRSEFPDSVKRQVRSSKRDRRNVSDDHVPPTPRPRHGDLEKGLAQDKIRSKT</sequence>
<evidence type="ECO:0000256" key="2">
    <source>
        <dbReference type="SAM" id="Phobius"/>
    </source>
</evidence>
<dbReference type="AlphaFoldDB" id="A0AAJ0FT95"/>
<protein>
    <submittedName>
        <fullName evidence="3">Uncharacterized protein</fullName>
    </submittedName>
</protein>
<reference evidence="3" key="1">
    <citation type="submission" date="2023-06" db="EMBL/GenBank/DDBJ databases">
        <title>Conoideocrella luteorostrata (Hypocreales: Clavicipitaceae), a potential biocontrol fungus for elongate hemlock scale in United States Christmas tree production areas.</title>
        <authorList>
            <person name="Barrett H."/>
            <person name="Lovett B."/>
            <person name="Macias A.M."/>
            <person name="Stajich J.E."/>
            <person name="Kasson M.T."/>
        </authorList>
    </citation>
    <scope>NUCLEOTIDE SEQUENCE</scope>
    <source>
        <strain evidence="3">ARSEF 14590</strain>
    </source>
</reference>
<keyword evidence="2" id="KW-0472">Membrane</keyword>
<keyword evidence="2" id="KW-0812">Transmembrane</keyword>
<evidence type="ECO:0000313" key="3">
    <source>
        <dbReference type="EMBL" id="KAK2590774.1"/>
    </source>
</evidence>
<evidence type="ECO:0000256" key="1">
    <source>
        <dbReference type="SAM" id="MobiDB-lite"/>
    </source>
</evidence>
<evidence type="ECO:0000313" key="4">
    <source>
        <dbReference type="Proteomes" id="UP001251528"/>
    </source>
</evidence>
<name>A0AAJ0FT95_9HYPO</name>
<feature type="region of interest" description="Disordered" evidence="1">
    <location>
        <begin position="99"/>
        <end position="146"/>
    </location>
</feature>
<comment type="caution">
    <text evidence="3">The sequence shown here is derived from an EMBL/GenBank/DDBJ whole genome shotgun (WGS) entry which is preliminary data.</text>
</comment>